<feature type="region of interest" description="Disordered" evidence="1">
    <location>
        <begin position="1"/>
        <end position="82"/>
    </location>
</feature>
<dbReference type="Proteomes" id="UP000266841">
    <property type="component" value="Unassembled WGS sequence"/>
</dbReference>
<keyword evidence="3" id="KW-1185">Reference proteome</keyword>
<accession>K0RHV9</accession>
<feature type="compositionally biased region" description="Basic and acidic residues" evidence="1">
    <location>
        <begin position="1"/>
        <end position="48"/>
    </location>
</feature>
<comment type="caution">
    <text evidence="2">The sequence shown here is derived from an EMBL/GenBank/DDBJ whole genome shotgun (WGS) entry which is preliminary data.</text>
</comment>
<gene>
    <name evidence="2" type="ORF">THAOC_32672</name>
</gene>
<feature type="non-terminal residue" evidence="2">
    <location>
        <position position="1"/>
    </location>
</feature>
<protein>
    <submittedName>
        <fullName evidence="2">Uncharacterized protein</fullName>
    </submittedName>
</protein>
<reference evidence="2 3" key="1">
    <citation type="journal article" date="2012" name="Genome Biol.">
        <title>Genome and low-iron response of an oceanic diatom adapted to chronic iron limitation.</title>
        <authorList>
            <person name="Lommer M."/>
            <person name="Specht M."/>
            <person name="Roy A.S."/>
            <person name="Kraemer L."/>
            <person name="Andreson R."/>
            <person name="Gutowska M.A."/>
            <person name="Wolf J."/>
            <person name="Bergner S.V."/>
            <person name="Schilhabel M.B."/>
            <person name="Klostermeier U.C."/>
            <person name="Beiko R.G."/>
            <person name="Rosenstiel P."/>
            <person name="Hippler M."/>
            <person name="Laroche J."/>
        </authorList>
    </citation>
    <scope>NUCLEOTIDE SEQUENCE [LARGE SCALE GENOMIC DNA]</scope>
    <source>
        <strain evidence="2 3">CCMP1005</strain>
    </source>
</reference>
<proteinExistence type="predicted"/>
<dbReference type="AlphaFoldDB" id="K0RHV9"/>
<feature type="compositionally biased region" description="Basic and acidic residues" evidence="1">
    <location>
        <begin position="65"/>
        <end position="82"/>
    </location>
</feature>
<evidence type="ECO:0000313" key="2">
    <source>
        <dbReference type="EMBL" id="EJK48521.1"/>
    </source>
</evidence>
<sequence>VDRQQEERAKGGDRAAREADAGGRQRDLAGEARVRPGEEGREGGDRRGARLGGRGGQCAGPQRRVPPERVGQEARWRGHERRQGVEAIHVKAEEQALGRDRYMFTWLNKLIFLFLGGADRPERSYLLGLQLTPPRTSGAAFEVRGCQRWRRERRLTPLQLTTDQGWTEPPGTPAGNATRYAALGSLD</sequence>
<evidence type="ECO:0000313" key="3">
    <source>
        <dbReference type="Proteomes" id="UP000266841"/>
    </source>
</evidence>
<name>K0RHV9_THAOC</name>
<evidence type="ECO:0000256" key="1">
    <source>
        <dbReference type="SAM" id="MobiDB-lite"/>
    </source>
</evidence>
<organism evidence="2 3">
    <name type="scientific">Thalassiosira oceanica</name>
    <name type="common">Marine diatom</name>
    <dbReference type="NCBI Taxonomy" id="159749"/>
    <lineage>
        <taxon>Eukaryota</taxon>
        <taxon>Sar</taxon>
        <taxon>Stramenopiles</taxon>
        <taxon>Ochrophyta</taxon>
        <taxon>Bacillariophyta</taxon>
        <taxon>Coscinodiscophyceae</taxon>
        <taxon>Thalassiosirophycidae</taxon>
        <taxon>Thalassiosirales</taxon>
        <taxon>Thalassiosiraceae</taxon>
        <taxon>Thalassiosira</taxon>
    </lineage>
</organism>
<dbReference type="EMBL" id="AGNL01045745">
    <property type="protein sequence ID" value="EJK48521.1"/>
    <property type="molecule type" value="Genomic_DNA"/>
</dbReference>